<evidence type="ECO:0000313" key="2">
    <source>
        <dbReference type="Proteomes" id="UP001567538"/>
    </source>
</evidence>
<comment type="caution">
    <text evidence="1">The sequence shown here is derived from an EMBL/GenBank/DDBJ whole genome shotgun (WGS) entry which is preliminary data.</text>
</comment>
<accession>A0ABD1IHD5</accession>
<evidence type="ECO:0000313" key="1">
    <source>
        <dbReference type="EMBL" id="KAL1567194.1"/>
    </source>
</evidence>
<gene>
    <name evidence="1" type="ORF">AAHA92_02699</name>
</gene>
<dbReference type="Proteomes" id="UP001567538">
    <property type="component" value="Unassembled WGS sequence"/>
</dbReference>
<organism evidence="1 2">
    <name type="scientific">Salvia divinorum</name>
    <name type="common">Maria pastora</name>
    <name type="synonym">Diviner's sage</name>
    <dbReference type="NCBI Taxonomy" id="28513"/>
    <lineage>
        <taxon>Eukaryota</taxon>
        <taxon>Viridiplantae</taxon>
        <taxon>Streptophyta</taxon>
        <taxon>Embryophyta</taxon>
        <taxon>Tracheophyta</taxon>
        <taxon>Spermatophyta</taxon>
        <taxon>Magnoliopsida</taxon>
        <taxon>eudicotyledons</taxon>
        <taxon>Gunneridae</taxon>
        <taxon>Pentapetalae</taxon>
        <taxon>asterids</taxon>
        <taxon>lamiids</taxon>
        <taxon>Lamiales</taxon>
        <taxon>Lamiaceae</taxon>
        <taxon>Nepetoideae</taxon>
        <taxon>Mentheae</taxon>
        <taxon>Salviinae</taxon>
        <taxon>Salvia</taxon>
        <taxon>Salvia subgen. Calosphace</taxon>
    </lineage>
</organism>
<protein>
    <submittedName>
        <fullName evidence="1">Uncharacterized protein</fullName>
    </submittedName>
</protein>
<dbReference type="AlphaFoldDB" id="A0ABD1IHD5"/>
<keyword evidence="2" id="KW-1185">Reference proteome</keyword>
<reference evidence="1 2" key="1">
    <citation type="submission" date="2024-06" db="EMBL/GenBank/DDBJ databases">
        <title>A chromosome level genome sequence of Diviner's sage (Salvia divinorum).</title>
        <authorList>
            <person name="Ford S.A."/>
            <person name="Ro D.-K."/>
            <person name="Ness R.W."/>
            <person name="Phillips M.A."/>
        </authorList>
    </citation>
    <scope>NUCLEOTIDE SEQUENCE [LARGE SCALE GENOMIC DNA]</scope>
    <source>
        <strain evidence="1">SAF-2024a</strain>
        <tissue evidence="1">Leaf</tissue>
    </source>
</reference>
<dbReference type="PANTHER" id="PTHR13650">
    <property type="entry name" value="SPATACSIN"/>
    <property type="match status" value="1"/>
</dbReference>
<name>A0ABD1IHD5_SALDI</name>
<dbReference type="PANTHER" id="PTHR13650:SF0">
    <property type="entry name" value="SPATACSIN"/>
    <property type="match status" value="1"/>
</dbReference>
<proteinExistence type="predicted"/>
<sequence length="394" mass="43770">MGWEEGGAEIGYQRVLSNTSKAQGISRLAGHGRHSCFIGKENLINESSHIEDSKGKNGSYLMTLSNAAQILNENKLMLSDFPSCLIRKAFIPSFGCSEDDVICCSQFGVTHLIKRYSYEKRQCQVVHSNLQLDFVVNDDINYVMPAGEASSNEAVGCNFNGCLYLLTRRGLSVVLPSISATPNFFPIEAIGYYLPNCSSSIMYGAGDLMGAGRTKKLFSPWKVKVLDRVLLYEGLEVAEKLCLENGWVSGISRIRHLQLALAYLEVDEIENSLEVLMRVDMAGEGILRLLFAALYLMFNKVSNDSEVSAASRLLALATSYATRVIRKYGLLHRKKVSEKPLEVSSNEGPYPLLELTEKKHDEEGISSTLAEAARYLVVIRSLQQQLNEKFRRPG</sequence>
<dbReference type="EMBL" id="JBEAFC010000002">
    <property type="protein sequence ID" value="KAL1567194.1"/>
    <property type="molecule type" value="Genomic_DNA"/>
</dbReference>
<dbReference type="InterPro" id="IPR028103">
    <property type="entry name" value="Spatacsin"/>
</dbReference>